<feature type="compositionally biased region" description="Low complexity" evidence="1">
    <location>
        <begin position="303"/>
        <end position="317"/>
    </location>
</feature>
<dbReference type="STRING" id="578459.A0A0P9IVD2"/>
<feature type="region of interest" description="Disordered" evidence="1">
    <location>
        <begin position="624"/>
        <end position="684"/>
    </location>
</feature>
<dbReference type="PANTHER" id="PTHR32428">
    <property type="entry name" value="TARGET OF RAPAMYCIN COMPLEX 2 SUBUNIT BIT61-RELATED"/>
    <property type="match status" value="1"/>
</dbReference>
<reference evidence="2 3" key="1">
    <citation type="journal article" date="2015" name="Front. Microbiol.">
        <title>Genome sequence of the plant growth promoting endophytic yeast Rhodotorula graminis WP1.</title>
        <authorList>
            <person name="Firrincieli A."/>
            <person name="Otillar R."/>
            <person name="Salamov A."/>
            <person name="Schmutz J."/>
            <person name="Khan Z."/>
            <person name="Redman R.S."/>
            <person name="Fleck N.D."/>
            <person name="Lindquist E."/>
            <person name="Grigoriev I.V."/>
            <person name="Doty S.L."/>
        </authorList>
    </citation>
    <scope>NUCLEOTIDE SEQUENCE [LARGE SCALE GENOMIC DNA]</scope>
    <source>
        <strain evidence="2 3">WP1</strain>
    </source>
</reference>
<dbReference type="PANTHER" id="PTHR32428:SF2">
    <property type="entry name" value="TARGET OF RAPAMYCIN COMPLEX 2 SUBUNIT BIT61-RELATED"/>
    <property type="match status" value="1"/>
</dbReference>
<sequence>MDAVEQRLRSSSLTEGAPRRSNSRVFLGLDALRSNVALPNPRRRSSGGQSVQGGAGSIPGLVRRDSTRAPTRAIPSPVPSPIPPQFRTLDSYNARNVAAALDQSASSVDDAWQQVCVRVLPLFNGEGIRGFVEDLNALVTSHVQRRFAQSQSARQRSANNPSVNVASLVTGLIIADLTDLIRVGLTTLAHKLAPPPPAQPLDNGRLLARLNEVWLFFFTGIVPHLEAVFWVLRSDDRLRAAVGHEARSAREREEGRIDVRRIALIEFRDEILHPGMGRLVPLISAVYQGGVNLDSDESRPASRRPSVSSSYPAASPPDIRRARSHPHPPSRPISPALGASPAPPPRHPQRQYSSPPRLSPDPNYVSSFLPSSSGSARRSLAGAPGAPAATTAQAFARRRQMVAVLAALRTDDDRQGEMDALLRLIRPAPAPSGARYRPRRGSSASPSPSGHEQPKSGYSTPGEPAFAPRGGAPFQGDEDGDLPGSGAVTGLTGSPIDVVDEPSSISSHGEGGDILPAPVRGSAFASPLPRAIDARQRHRSRTMDSLDEEDAHAHLAQPSLVPPVPQLPPSRASSDGVGGPGQALSAAELAQLQRAASPVAVGAAATSSASAAASAGVKKARRRSFLPGFKRSNSTASTSTNASGGTAITDGHSDDESLAVPGGAAGGAAGGIRGDKLRRGLLRRNSSRRAVELVGAGAAGPALGAAGGFAVEDDE</sequence>
<feature type="compositionally biased region" description="Low complexity" evidence="1">
    <location>
        <begin position="366"/>
        <end position="385"/>
    </location>
</feature>
<name>A0A0P9IVD2_RHOGW</name>
<feature type="compositionally biased region" description="Low complexity" evidence="1">
    <location>
        <begin position="632"/>
        <end position="647"/>
    </location>
</feature>
<dbReference type="Pfam" id="PF08539">
    <property type="entry name" value="HbrB"/>
    <property type="match status" value="1"/>
</dbReference>
<dbReference type="GeneID" id="28977961"/>
<evidence type="ECO:0000313" key="2">
    <source>
        <dbReference type="EMBL" id="KPV73612.1"/>
    </source>
</evidence>
<gene>
    <name evidence="2" type="ORF">RHOBADRAFT_54811</name>
</gene>
<feature type="region of interest" description="Disordered" evidence="1">
    <location>
        <begin position="1"/>
        <end position="20"/>
    </location>
</feature>
<organism evidence="2 3">
    <name type="scientific">Rhodotorula graminis (strain WP1)</name>
    <dbReference type="NCBI Taxonomy" id="578459"/>
    <lineage>
        <taxon>Eukaryota</taxon>
        <taxon>Fungi</taxon>
        <taxon>Dikarya</taxon>
        <taxon>Basidiomycota</taxon>
        <taxon>Pucciniomycotina</taxon>
        <taxon>Microbotryomycetes</taxon>
        <taxon>Sporidiobolales</taxon>
        <taxon>Sporidiobolaceae</taxon>
        <taxon>Rhodotorula</taxon>
    </lineage>
</organism>
<dbReference type="OrthoDB" id="2290221at2759"/>
<keyword evidence="3" id="KW-1185">Reference proteome</keyword>
<proteinExistence type="predicted"/>
<feature type="region of interest" description="Disordered" evidence="1">
    <location>
        <begin position="423"/>
        <end position="583"/>
    </location>
</feature>
<accession>A0A0P9IVD2</accession>
<feature type="compositionally biased region" description="Low complexity" evidence="1">
    <location>
        <begin position="431"/>
        <end position="450"/>
    </location>
</feature>
<feature type="region of interest" description="Disordered" evidence="1">
    <location>
        <begin position="293"/>
        <end position="385"/>
    </location>
</feature>
<protein>
    <recommendedName>
        <fullName evidence="4">HbrB-like protein</fullName>
    </recommendedName>
</protein>
<evidence type="ECO:0008006" key="4">
    <source>
        <dbReference type="Google" id="ProtNLM"/>
    </source>
</evidence>
<feature type="region of interest" description="Disordered" evidence="1">
    <location>
        <begin position="37"/>
        <end position="84"/>
    </location>
</feature>
<dbReference type="OMA" id="VFWVLRS"/>
<dbReference type="GO" id="GO:0031932">
    <property type="term" value="C:TORC2 complex"/>
    <property type="evidence" value="ECO:0007669"/>
    <property type="project" value="TreeGrafter"/>
</dbReference>
<evidence type="ECO:0000256" key="1">
    <source>
        <dbReference type="SAM" id="MobiDB-lite"/>
    </source>
</evidence>
<feature type="compositionally biased region" description="Gly residues" evidence="1">
    <location>
        <begin position="663"/>
        <end position="672"/>
    </location>
</feature>
<dbReference type="RefSeq" id="XP_018269661.1">
    <property type="nucleotide sequence ID" value="XM_018417513.1"/>
</dbReference>
<dbReference type="EMBL" id="KQ474082">
    <property type="protein sequence ID" value="KPV73612.1"/>
    <property type="molecule type" value="Genomic_DNA"/>
</dbReference>
<dbReference type="InterPro" id="IPR013745">
    <property type="entry name" value="Bit61/PRR5"/>
</dbReference>
<dbReference type="AlphaFoldDB" id="A0A0P9IVD2"/>
<dbReference type="Proteomes" id="UP000053890">
    <property type="component" value="Unassembled WGS sequence"/>
</dbReference>
<evidence type="ECO:0000313" key="3">
    <source>
        <dbReference type="Proteomes" id="UP000053890"/>
    </source>
</evidence>
<dbReference type="GO" id="GO:0038203">
    <property type="term" value="P:TORC2 signaling"/>
    <property type="evidence" value="ECO:0007669"/>
    <property type="project" value="TreeGrafter"/>
</dbReference>